<dbReference type="AlphaFoldDB" id="X1H4H9"/>
<comment type="caution">
    <text evidence="1">The sequence shown here is derived from an EMBL/GenBank/DDBJ whole genome shotgun (WGS) entry which is preliminary data.</text>
</comment>
<accession>X1H4H9</accession>
<evidence type="ECO:0008006" key="2">
    <source>
        <dbReference type="Google" id="ProtNLM"/>
    </source>
</evidence>
<organism evidence="1">
    <name type="scientific">marine sediment metagenome</name>
    <dbReference type="NCBI Taxonomy" id="412755"/>
    <lineage>
        <taxon>unclassified sequences</taxon>
        <taxon>metagenomes</taxon>
        <taxon>ecological metagenomes</taxon>
    </lineage>
</organism>
<dbReference type="InterPro" id="IPR011990">
    <property type="entry name" value="TPR-like_helical_dom_sf"/>
</dbReference>
<gene>
    <name evidence="1" type="ORF">S03H2_27804</name>
</gene>
<feature type="non-terminal residue" evidence="1">
    <location>
        <position position="1"/>
    </location>
</feature>
<name>X1H4H9_9ZZZZ</name>
<dbReference type="PROSITE" id="PS50005">
    <property type="entry name" value="TPR"/>
    <property type="match status" value="1"/>
</dbReference>
<feature type="non-terminal residue" evidence="1">
    <location>
        <position position="305"/>
    </location>
</feature>
<proteinExistence type="predicted"/>
<dbReference type="EMBL" id="BARU01016736">
    <property type="protein sequence ID" value="GAH51965.1"/>
    <property type="molecule type" value="Genomic_DNA"/>
</dbReference>
<reference evidence="1" key="1">
    <citation type="journal article" date="2014" name="Front. Microbiol.">
        <title>High frequency of phylogenetically diverse reductive dehalogenase-homologous genes in deep subseafloor sedimentary metagenomes.</title>
        <authorList>
            <person name="Kawai M."/>
            <person name="Futagami T."/>
            <person name="Toyoda A."/>
            <person name="Takaki Y."/>
            <person name="Nishi S."/>
            <person name="Hori S."/>
            <person name="Arai W."/>
            <person name="Tsubouchi T."/>
            <person name="Morono Y."/>
            <person name="Uchiyama I."/>
            <person name="Ito T."/>
            <person name="Fujiyama A."/>
            <person name="Inagaki F."/>
            <person name="Takami H."/>
        </authorList>
    </citation>
    <scope>NUCLEOTIDE SEQUENCE</scope>
    <source>
        <strain evidence="1">Expedition CK06-06</strain>
    </source>
</reference>
<protein>
    <recommendedName>
        <fullName evidence="2">Tetratricopeptide repeat protein</fullName>
    </recommendedName>
</protein>
<dbReference type="Gene3D" id="1.25.40.10">
    <property type="entry name" value="Tetratricopeptide repeat domain"/>
    <property type="match status" value="1"/>
</dbReference>
<sequence length="305" mass="34907">VILKVNAWTPALANIDNFEEKFGASERSRALRIKTYIGARQFDEAEEELAKENHDDPNIIVLNVELMRARIRQIIRVMTQRRVGEKEDVDTQGEDQLMAAELKNYKSNLAKLVEKLLAVEPHSVQGPFIVDICDDYIEENKIELAKNLVNKFLEYFPDNVDGLLYKQILSEPEPGNISQQRRKEVEKIALENIADPARRLFNLGVFYYQNNEPNQAVVEFKKIIDIEALSQRADLELPAADQAKRVEGYQRLAAGYLLNIALEKKNWEMASSISNLAQQENVDGCEGKFFDARVSMAKEQYRDAT</sequence>
<evidence type="ECO:0000313" key="1">
    <source>
        <dbReference type="EMBL" id="GAH51965.1"/>
    </source>
</evidence>
<dbReference type="SUPFAM" id="SSF48452">
    <property type="entry name" value="TPR-like"/>
    <property type="match status" value="1"/>
</dbReference>
<dbReference type="InterPro" id="IPR019734">
    <property type="entry name" value="TPR_rpt"/>
</dbReference>